<proteinExistence type="predicted"/>
<organism evidence="1 2">
    <name type="scientific">Stylosanthes scabra</name>
    <dbReference type="NCBI Taxonomy" id="79078"/>
    <lineage>
        <taxon>Eukaryota</taxon>
        <taxon>Viridiplantae</taxon>
        <taxon>Streptophyta</taxon>
        <taxon>Embryophyta</taxon>
        <taxon>Tracheophyta</taxon>
        <taxon>Spermatophyta</taxon>
        <taxon>Magnoliopsida</taxon>
        <taxon>eudicotyledons</taxon>
        <taxon>Gunneridae</taxon>
        <taxon>Pentapetalae</taxon>
        <taxon>rosids</taxon>
        <taxon>fabids</taxon>
        <taxon>Fabales</taxon>
        <taxon>Fabaceae</taxon>
        <taxon>Papilionoideae</taxon>
        <taxon>50 kb inversion clade</taxon>
        <taxon>dalbergioids sensu lato</taxon>
        <taxon>Dalbergieae</taxon>
        <taxon>Pterocarpus clade</taxon>
        <taxon>Stylosanthes</taxon>
    </lineage>
</organism>
<protein>
    <submittedName>
        <fullName evidence="1">Uncharacterized protein</fullName>
    </submittedName>
</protein>
<accession>A0ABU6TAV6</accession>
<reference evidence="1 2" key="1">
    <citation type="journal article" date="2023" name="Plants (Basel)">
        <title>Bridging the Gap: Combining Genomics and Transcriptomics Approaches to Understand Stylosanthes scabra, an Orphan Legume from the Brazilian Caatinga.</title>
        <authorList>
            <person name="Ferreira-Neto J.R.C."/>
            <person name="da Silva M.D."/>
            <person name="Binneck E."/>
            <person name="de Melo N.F."/>
            <person name="da Silva R.H."/>
            <person name="de Melo A.L.T.M."/>
            <person name="Pandolfi V."/>
            <person name="Bustamante F.O."/>
            <person name="Brasileiro-Vidal A.C."/>
            <person name="Benko-Iseppon A.M."/>
        </authorList>
    </citation>
    <scope>NUCLEOTIDE SEQUENCE [LARGE SCALE GENOMIC DNA]</scope>
    <source>
        <tissue evidence="1">Leaves</tissue>
    </source>
</reference>
<comment type="caution">
    <text evidence="1">The sequence shown here is derived from an EMBL/GenBank/DDBJ whole genome shotgun (WGS) entry which is preliminary data.</text>
</comment>
<sequence length="74" mass="7931">MPLQTLHCSSAPILSHFSSEEQITELSLSALTPLTVHRITPLAFRGATALHPALAEPKPPPLPVWSVGASQRLL</sequence>
<dbReference type="Proteomes" id="UP001341840">
    <property type="component" value="Unassembled WGS sequence"/>
</dbReference>
<name>A0ABU6TAV6_9FABA</name>
<evidence type="ECO:0000313" key="1">
    <source>
        <dbReference type="EMBL" id="MED6145831.1"/>
    </source>
</evidence>
<dbReference type="EMBL" id="JASCZI010090736">
    <property type="protein sequence ID" value="MED6145831.1"/>
    <property type="molecule type" value="Genomic_DNA"/>
</dbReference>
<evidence type="ECO:0000313" key="2">
    <source>
        <dbReference type="Proteomes" id="UP001341840"/>
    </source>
</evidence>
<keyword evidence="2" id="KW-1185">Reference proteome</keyword>
<gene>
    <name evidence="1" type="ORF">PIB30_028817</name>
</gene>